<dbReference type="GO" id="GO:0006751">
    <property type="term" value="P:glutathione catabolic process"/>
    <property type="evidence" value="ECO:0007669"/>
    <property type="project" value="InterPro"/>
</dbReference>
<dbReference type="Gene3D" id="3.60.20.40">
    <property type="match status" value="1"/>
</dbReference>
<keyword evidence="4" id="KW-1185">Reference proteome</keyword>
<dbReference type="PANTHER" id="PTHR11686:SF54">
    <property type="entry name" value="GLUTATHIONE HYDROLASE 7"/>
    <property type="match status" value="1"/>
</dbReference>
<feature type="binding site" evidence="1">
    <location>
        <position position="141"/>
    </location>
    <ligand>
        <name>L-glutamate</name>
        <dbReference type="ChEBI" id="CHEBI:29985"/>
    </ligand>
</feature>
<dbReference type="GO" id="GO:0005886">
    <property type="term" value="C:plasma membrane"/>
    <property type="evidence" value="ECO:0007669"/>
    <property type="project" value="TreeGrafter"/>
</dbReference>
<dbReference type="InterPro" id="IPR043137">
    <property type="entry name" value="GGT_ssub_C"/>
</dbReference>
<feature type="transmembrane region" description="Helical" evidence="2">
    <location>
        <begin position="43"/>
        <end position="65"/>
    </location>
</feature>
<dbReference type="PRINTS" id="PR01210">
    <property type="entry name" value="GGTRANSPTASE"/>
</dbReference>
<evidence type="ECO:0000313" key="4">
    <source>
        <dbReference type="Proteomes" id="UP000677054"/>
    </source>
</evidence>
<dbReference type="InterPro" id="IPR029055">
    <property type="entry name" value="Ntn_hydrolases_N"/>
</dbReference>
<keyword evidence="2" id="KW-0472">Membrane</keyword>
<gene>
    <name evidence="3" type="ORF">DSTB1V02_LOCUS2167</name>
</gene>
<keyword evidence="2" id="KW-0812">Transmembrane</keyword>
<evidence type="ECO:0000256" key="1">
    <source>
        <dbReference type="PIRSR" id="PIRSR600101-2"/>
    </source>
</evidence>
<dbReference type="GO" id="GO:0036374">
    <property type="term" value="F:glutathione hydrolase activity"/>
    <property type="evidence" value="ECO:0007669"/>
    <property type="project" value="InterPro"/>
</dbReference>
<dbReference type="InterPro" id="IPR000101">
    <property type="entry name" value="GGT_peptidase"/>
</dbReference>
<evidence type="ECO:0000256" key="2">
    <source>
        <dbReference type="SAM" id="Phobius"/>
    </source>
</evidence>
<dbReference type="SUPFAM" id="SSF56235">
    <property type="entry name" value="N-terminal nucleophile aminohydrolases (Ntn hydrolases)"/>
    <property type="match status" value="1"/>
</dbReference>
<keyword evidence="2" id="KW-1133">Transmembrane helix</keyword>
<dbReference type="Pfam" id="PF01019">
    <property type="entry name" value="G_glu_transpept"/>
    <property type="match status" value="2"/>
</dbReference>
<reference evidence="3" key="1">
    <citation type="submission" date="2020-11" db="EMBL/GenBank/DDBJ databases">
        <authorList>
            <person name="Tran Van P."/>
        </authorList>
    </citation>
    <scope>NUCLEOTIDE SEQUENCE</scope>
</reference>
<sequence length="549" mass="59564">MIGNGNGGRRRLSVKTPKSSQYLLGDGGGKTSWCFEASSGFKIIVTCFAVFTVAVTTALIIEIVYGDPEVVPHGVVSTDNQHCSEIGAEILKKGGSGVDAAIAAFFCLCVYQPYSVSPAGGGYMLIHQHGVNGKTTLFNFREVTPSRLTKEQLKEPGTRRGEGGLWVGTSGLMKGLRQAHEMFGKLQWADLVTPSVTLARYGVPLDRIHAREVLARKDVPSSQLFADFQKSYDLGKHFINENLAETLNQLVIVGPQVFWNGSVGEDIIQSVKRAGGVMELQDLADYKVEEMAPLEESFWGHKIVTSGGESAGAGMLSALGSFVAEEFPSLSWSQLIQSLNVALLEVSLSGDSENKTNPQSKKGDTLIQELFDLSEPTGSAISVMAVKEQYVSFVSGLNSLFGAQVASEKGGFFLNSAMSNFFLFDDSDAPNNFGPTKHPLSFLAPVLAYSPNRPCYKRLVLGSSDFQASVQVLLHSLYLNESISDSVEEPRIYIGSDGNIYGEEGFEYKDLIDLRKKPTPYPSVNLLFKYEDTAKGHSDTRGGGSAYRF</sequence>
<proteinExistence type="predicted"/>
<name>A0A7R8X1W4_9CRUS</name>
<dbReference type="AlphaFoldDB" id="A0A7R8X1W4"/>
<dbReference type="EMBL" id="CAJPEV010000230">
    <property type="protein sequence ID" value="CAG0882702.1"/>
    <property type="molecule type" value="Genomic_DNA"/>
</dbReference>
<accession>A0A7R8X1W4</accession>
<dbReference type="PANTHER" id="PTHR11686">
    <property type="entry name" value="GAMMA GLUTAMYL TRANSPEPTIDASE"/>
    <property type="match status" value="1"/>
</dbReference>
<evidence type="ECO:0000313" key="3">
    <source>
        <dbReference type="EMBL" id="CAD7242196.1"/>
    </source>
</evidence>
<dbReference type="OrthoDB" id="6381052at2759"/>
<dbReference type="EMBL" id="LR899747">
    <property type="protein sequence ID" value="CAD7242196.1"/>
    <property type="molecule type" value="Genomic_DNA"/>
</dbReference>
<dbReference type="Proteomes" id="UP000677054">
    <property type="component" value="Unassembled WGS sequence"/>
</dbReference>
<protein>
    <submittedName>
        <fullName evidence="3">Uncharacterized protein</fullName>
    </submittedName>
</protein>
<organism evidence="3">
    <name type="scientific">Darwinula stevensoni</name>
    <dbReference type="NCBI Taxonomy" id="69355"/>
    <lineage>
        <taxon>Eukaryota</taxon>
        <taxon>Metazoa</taxon>
        <taxon>Ecdysozoa</taxon>
        <taxon>Arthropoda</taxon>
        <taxon>Crustacea</taxon>
        <taxon>Oligostraca</taxon>
        <taxon>Ostracoda</taxon>
        <taxon>Podocopa</taxon>
        <taxon>Podocopida</taxon>
        <taxon>Darwinulocopina</taxon>
        <taxon>Darwinuloidea</taxon>
        <taxon>Darwinulidae</taxon>
        <taxon>Darwinula</taxon>
    </lineage>
</organism>